<dbReference type="PANTHER" id="PTHR23054">
    <property type="entry name" value="TERNARY COMPLEX FACTOR MIP1, LEUCINE-ZIPPER-RELATED"/>
    <property type="match status" value="1"/>
</dbReference>
<name>A0A833QM56_9POAL</name>
<dbReference type="Pfam" id="PF04784">
    <property type="entry name" value="DUF547"/>
    <property type="match status" value="1"/>
</dbReference>
<keyword evidence="4" id="KW-1185">Reference proteome</keyword>
<dbReference type="OrthoDB" id="418495at2759"/>
<evidence type="ECO:0000313" key="4">
    <source>
        <dbReference type="Proteomes" id="UP000623129"/>
    </source>
</evidence>
<organism evidence="3 4">
    <name type="scientific">Carex littledalei</name>
    <dbReference type="NCBI Taxonomy" id="544730"/>
    <lineage>
        <taxon>Eukaryota</taxon>
        <taxon>Viridiplantae</taxon>
        <taxon>Streptophyta</taxon>
        <taxon>Embryophyta</taxon>
        <taxon>Tracheophyta</taxon>
        <taxon>Spermatophyta</taxon>
        <taxon>Magnoliopsida</taxon>
        <taxon>Liliopsida</taxon>
        <taxon>Poales</taxon>
        <taxon>Cyperaceae</taxon>
        <taxon>Cyperoideae</taxon>
        <taxon>Cariceae</taxon>
        <taxon>Carex</taxon>
        <taxon>Carex subgen. Euthyceras</taxon>
    </lineage>
</organism>
<dbReference type="Pfam" id="PF14389">
    <property type="entry name" value="Lzipper-MIP1"/>
    <property type="match status" value="1"/>
</dbReference>
<feature type="domain" description="DUF547" evidence="1">
    <location>
        <begin position="290"/>
        <end position="421"/>
    </location>
</feature>
<evidence type="ECO:0000259" key="2">
    <source>
        <dbReference type="Pfam" id="PF14389"/>
    </source>
</evidence>
<reference evidence="3" key="1">
    <citation type="submission" date="2020-01" db="EMBL/GenBank/DDBJ databases">
        <title>Genome sequence of Kobresia littledalei, the first chromosome-level genome in the family Cyperaceae.</title>
        <authorList>
            <person name="Qu G."/>
        </authorList>
    </citation>
    <scope>NUCLEOTIDE SEQUENCE</scope>
    <source>
        <strain evidence="3">C.B.Clarke</strain>
        <tissue evidence="3">Leaf</tissue>
    </source>
</reference>
<feature type="domain" description="Ternary complex factor MIP1 leucine-zipper" evidence="2">
    <location>
        <begin position="8"/>
        <end position="88"/>
    </location>
</feature>
<gene>
    <name evidence="3" type="ORF">FCM35_KLT08688</name>
</gene>
<dbReference type="EMBL" id="SWLB01000019">
    <property type="protein sequence ID" value="KAF3325608.1"/>
    <property type="molecule type" value="Genomic_DNA"/>
</dbReference>
<sequence>MPWSSRSSNSCRMQLEHDVRRLEQLLEEERYMRSVLENALEHAAVKLSDLSLLPNEPQELLSHVLTLETTITRLEEEFVSLHFQLIQERNERRLAEYRLKQVPLEALPLCSHPQPKIVDTTGPLSDTLVVQQEATTKLPRQVSVIGLSNQPNLLSEEIVRCMRNIFLSLAGSCKSASVSDIMPQQSTPSPTGNYSISPFWSSSEPPAISSSQVESPQVDLQCHSDLLASENSFDPYRSRDKLSWADIGNYTFVNEVSWMSTGKEQLEFAADALSHFRLLVEQLGRVNPIHLDGEERLAFWINIYNALMMHAYLAYGVPRGDMKLFSLMQKAAYTVGGHSFNASCIEYVILKMKLPIHRSQMSLLLALQKLKVSDEQKKFSIMKPEPLAAFALSCGMYSSPAVKIYTARNVREELESSQRDFMRASVGVSKKGKLLIPKLLHFFARGVVDDTNLPAWVTHFLPPRQAAFVEHCMSQRRQSFLVSRAFGVLPFESRFRYLFFPDKLPC</sequence>
<comment type="caution">
    <text evidence="3">The sequence shown here is derived from an EMBL/GenBank/DDBJ whole genome shotgun (WGS) entry which is preliminary data.</text>
</comment>
<evidence type="ECO:0000313" key="3">
    <source>
        <dbReference type="EMBL" id="KAF3325608.1"/>
    </source>
</evidence>
<dbReference type="InterPro" id="IPR006869">
    <property type="entry name" value="DUF547"/>
</dbReference>
<dbReference type="PANTHER" id="PTHR23054:SF53">
    <property type="entry name" value="OS06G0704100 PROTEIN"/>
    <property type="match status" value="1"/>
</dbReference>
<evidence type="ECO:0000259" key="1">
    <source>
        <dbReference type="Pfam" id="PF04784"/>
    </source>
</evidence>
<dbReference type="Proteomes" id="UP000623129">
    <property type="component" value="Unassembled WGS sequence"/>
</dbReference>
<dbReference type="InterPro" id="IPR025757">
    <property type="entry name" value="MIP1_Leuzipper"/>
</dbReference>
<dbReference type="AlphaFoldDB" id="A0A833QM56"/>
<accession>A0A833QM56</accession>
<protein>
    <submittedName>
        <fullName evidence="3">Uncharacterized protein</fullName>
    </submittedName>
</protein>
<proteinExistence type="predicted"/>